<dbReference type="InterPro" id="IPR013219">
    <property type="entry name" value="Ribosomal_mS33"/>
</dbReference>
<sequence length="128" mass="14814">MLLTRNRIWGNIIGGNERSGYKELKKALIGPARLNWYKFHELNLIYPFTKEWDKRNELKEKHQERRMRIFMRGVKIGSKKGGTQITTMSIFEMQNKKKINDPVAAQKLQEEAAKAGFTDDSLGLTSDA</sequence>
<reference evidence="1 2" key="1">
    <citation type="submission" date="2014-06" db="EMBL/GenBank/DDBJ databases">
        <authorList>
            <person name="Swart Estienne"/>
        </authorList>
    </citation>
    <scope>NUCLEOTIDE SEQUENCE [LARGE SCALE GENOMIC DNA]</scope>
    <source>
        <strain evidence="1 2">130c</strain>
    </source>
</reference>
<keyword evidence="2" id="KW-1185">Reference proteome</keyword>
<dbReference type="EMBL" id="CCKQ01019299">
    <property type="protein sequence ID" value="CDW91321.1"/>
    <property type="molecule type" value="Genomic_DNA"/>
</dbReference>
<gene>
    <name evidence="1" type="primary">Contig3439.g3677</name>
    <name evidence="1" type="ORF">STYLEM_20475</name>
</gene>
<organism evidence="1 2">
    <name type="scientific">Stylonychia lemnae</name>
    <name type="common">Ciliate</name>
    <dbReference type="NCBI Taxonomy" id="5949"/>
    <lineage>
        <taxon>Eukaryota</taxon>
        <taxon>Sar</taxon>
        <taxon>Alveolata</taxon>
        <taxon>Ciliophora</taxon>
        <taxon>Intramacronucleata</taxon>
        <taxon>Spirotrichea</taxon>
        <taxon>Stichotrichia</taxon>
        <taxon>Sporadotrichida</taxon>
        <taxon>Oxytrichidae</taxon>
        <taxon>Stylonychinae</taxon>
        <taxon>Stylonychia</taxon>
    </lineage>
</organism>
<dbReference type="Pfam" id="PF08293">
    <property type="entry name" value="MRP-S33"/>
    <property type="match status" value="1"/>
</dbReference>
<protein>
    <submittedName>
        <fullName evidence="1">Uncharacterized protein</fullName>
    </submittedName>
</protein>
<evidence type="ECO:0000313" key="2">
    <source>
        <dbReference type="Proteomes" id="UP000039865"/>
    </source>
</evidence>
<dbReference type="InParanoid" id="A0A078BAT0"/>
<name>A0A078BAT0_STYLE</name>
<dbReference type="AlphaFoldDB" id="A0A078BAT0"/>
<evidence type="ECO:0000313" key="1">
    <source>
        <dbReference type="EMBL" id="CDW91321.1"/>
    </source>
</evidence>
<dbReference type="OMA" id="HIKLPNY"/>
<proteinExistence type="predicted"/>
<accession>A0A078BAT0</accession>
<dbReference type="OrthoDB" id="283464at2759"/>
<dbReference type="Proteomes" id="UP000039865">
    <property type="component" value="Unassembled WGS sequence"/>
</dbReference>